<evidence type="ECO:0000256" key="4">
    <source>
        <dbReference type="ARBA" id="ARBA00022630"/>
    </source>
</evidence>
<keyword evidence="5 11" id="KW-0808">Transferase</keyword>
<dbReference type="Proteomes" id="UP000000546">
    <property type="component" value="Chromosome"/>
</dbReference>
<dbReference type="PANTHER" id="PTHR30040">
    <property type="entry name" value="THIAMINE BIOSYNTHESIS LIPOPROTEIN APBE"/>
    <property type="match status" value="1"/>
</dbReference>
<dbReference type="SMR" id="Q4FPY1"/>
<proteinExistence type="inferred from homology"/>
<evidence type="ECO:0000256" key="2">
    <source>
        <dbReference type="ARBA" id="ARBA00011955"/>
    </source>
</evidence>
<dbReference type="GO" id="GO:0046872">
    <property type="term" value="F:metal ion binding"/>
    <property type="evidence" value="ECO:0007669"/>
    <property type="project" value="UniProtKB-UniRule"/>
</dbReference>
<organism evidence="13 14">
    <name type="scientific">Psychrobacter arcticus (strain DSM 17307 / VKM B-2377 / 273-4)</name>
    <dbReference type="NCBI Taxonomy" id="259536"/>
    <lineage>
        <taxon>Bacteria</taxon>
        <taxon>Pseudomonadati</taxon>
        <taxon>Pseudomonadota</taxon>
        <taxon>Gammaproteobacteria</taxon>
        <taxon>Moraxellales</taxon>
        <taxon>Moraxellaceae</taxon>
        <taxon>Psychrobacter</taxon>
    </lineage>
</organism>
<dbReference type="Gene3D" id="3.10.520.10">
    <property type="entry name" value="ApbE-like domains"/>
    <property type="match status" value="1"/>
</dbReference>
<comment type="cofactor">
    <cofactor evidence="12">
        <name>Mg(2+)</name>
        <dbReference type="ChEBI" id="CHEBI:18420"/>
    </cofactor>
    <cofactor evidence="12">
        <name>Mn(2+)</name>
        <dbReference type="ChEBI" id="CHEBI:29035"/>
    </cofactor>
    <text evidence="12">Magnesium. Can also use manganese.</text>
</comment>
<dbReference type="Pfam" id="PF02424">
    <property type="entry name" value="ApbE"/>
    <property type="match status" value="1"/>
</dbReference>
<keyword evidence="14" id="KW-1185">Reference proteome</keyword>
<dbReference type="GO" id="GO:0016740">
    <property type="term" value="F:transferase activity"/>
    <property type="evidence" value="ECO:0007669"/>
    <property type="project" value="UniProtKB-UniRule"/>
</dbReference>
<comment type="similarity">
    <text evidence="1 11">Belongs to the ApbE family.</text>
</comment>
<dbReference type="PANTHER" id="PTHR30040:SF2">
    <property type="entry name" value="FAD:PROTEIN FMN TRANSFERASE"/>
    <property type="match status" value="1"/>
</dbReference>
<evidence type="ECO:0000256" key="7">
    <source>
        <dbReference type="ARBA" id="ARBA00022827"/>
    </source>
</evidence>
<keyword evidence="6 11" id="KW-0479">Metal-binding</keyword>
<dbReference type="RefSeq" id="WP_011281334.1">
    <property type="nucleotide sequence ID" value="NC_007204.1"/>
</dbReference>
<dbReference type="OrthoDB" id="9778595at2"/>
<evidence type="ECO:0000256" key="10">
    <source>
        <dbReference type="ARBA" id="ARBA00048540"/>
    </source>
</evidence>
<keyword evidence="7 11" id="KW-0274">FAD</keyword>
<dbReference type="InterPro" id="IPR024932">
    <property type="entry name" value="ApbE"/>
</dbReference>
<accession>Q4FPY1</accession>
<dbReference type="DNASU" id="3516057"/>
<evidence type="ECO:0000313" key="13">
    <source>
        <dbReference type="EMBL" id="AAZ19927.1"/>
    </source>
</evidence>
<dbReference type="EMBL" id="CP000082">
    <property type="protein sequence ID" value="AAZ19927.1"/>
    <property type="molecule type" value="Genomic_DNA"/>
</dbReference>
<feature type="binding site" evidence="12">
    <location>
        <position position="188"/>
    </location>
    <ligand>
        <name>Mg(2+)</name>
        <dbReference type="ChEBI" id="CHEBI:18420"/>
    </ligand>
</feature>
<name>Q4FPY1_PSYA2</name>
<evidence type="ECO:0000256" key="12">
    <source>
        <dbReference type="PIRSR" id="PIRSR006268-2"/>
    </source>
</evidence>
<dbReference type="AlphaFoldDB" id="Q4FPY1"/>
<keyword evidence="8 11" id="KW-0460">Magnesium</keyword>
<keyword evidence="13" id="KW-0449">Lipoprotein</keyword>
<dbReference type="eggNOG" id="COG1477">
    <property type="taxonomic scope" value="Bacteria"/>
</dbReference>
<protein>
    <recommendedName>
        <fullName evidence="3 11">FAD:protein FMN transferase</fullName>
        <ecNumber evidence="2 11">2.7.1.180</ecNumber>
    </recommendedName>
    <alternativeName>
        <fullName evidence="9 11">Flavin transferase</fullName>
    </alternativeName>
</protein>
<evidence type="ECO:0000256" key="6">
    <source>
        <dbReference type="ARBA" id="ARBA00022723"/>
    </source>
</evidence>
<evidence type="ECO:0000256" key="11">
    <source>
        <dbReference type="PIRNR" id="PIRNR006268"/>
    </source>
</evidence>
<keyword evidence="4 11" id="KW-0285">Flavoprotein</keyword>
<evidence type="ECO:0000256" key="9">
    <source>
        <dbReference type="ARBA" id="ARBA00031306"/>
    </source>
</evidence>
<evidence type="ECO:0000313" key="14">
    <source>
        <dbReference type="Proteomes" id="UP000000546"/>
    </source>
</evidence>
<dbReference type="SUPFAM" id="SSF143631">
    <property type="entry name" value="ApbE-like"/>
    <property type="match status" value="1"/>
</dbReference>
<dbReference type="HOGENOM" id="CLU_044403_5_0_6"/>
<evidence type="ECO:0000256" key="5">
    <source>
        <dbReference type="ARBA" id="ARBA00022679"/>
    </source>
</evidence>
<evidence type="ECO:0000256" key="3">
    <source>
        <dbReference type="ARBA" id="ARBA00016337"/>
    </source>
</evidence>
<dbReference type="EC" id="2.7.1.180" evidence="2 11"/>
<dbReference type="InterPro" id="IPR003374">
    <property type="entry name" value="ApbE-like_sf"/>
</dbReference>
<dbReference type="PIRSF" id="PIRSF006268">
    <property type="entry name" value="ApbE"/>
    <property type="match status" value="1"/>
</dbReference>
<reference evidence="13 14" key="1">
    <citation type="journal article" date="2010" name="Appl. Environ. Microbiol.">
        <title>The genome sequence of Psychrobacter arcticus 273-4, a psychroactive Siberian permafrost bacterium, reveals mechanisms for adaptation to low-temperature growth.</title>
        <authorList>
            <person name="Ayala-del-Rio H.L."/>
            <person name="Chain P.S."/>
            <person name="Grzymski J.J."/>
            <person name="Ponder M.A."/>
            <person name="Ivanova N."/>
            <person name="Bergholz P.W."/>
            <person name="Di Bartolo G."/>
            <person name="Hauser L."/>
            <person name="Land M."/>
            <person name="Bakermans C."/>
            <person name="Rodrigues D."/>
            <person name="Klappenbach J."/>
            <person name="Zarka D."/>
            <person name="Larimer F."/>
            <person name="Richardson P."/>
            <person name="Murray A."/>
            <person name="Thomashow M."/>
            <person name="Tiedje J.M."/>
        </authorList>
    </citation>
    <scope>NUCLEOTIDE SEQUENCE [LARGE SCALE GENOMIC DNA]</scope>
    <source>
        <strain evidence="14">DSM 17307 / VKM B-2377 / 273-4</strain>
    </source>
</reference>
<evidence type="ECO:0000256" key="8">
    <source>
        <dbReference type="ARBA" id="ARBA00022842"/>
    </source>
</evidence>
<evidence type="ECO:0000256" key="1">
    <source>
        <dbReference type="ARBA" id="ARBA00008282"/>
    </source>
</evidence>
<gene>
    <name evidence="13" type="ordered locus">Psyc_2080</name>
</gene>
<comment type="catalytic activity">
    <reaction evidence="10 11">
        <text>L-threonyl-[protein] + FAD = FMN-L-threonyl-[protein] + AMP + H(+)</text>
        <dbReference type="Rhea" id="RHEA:36847"/>
        <dbReference type="Rhea" id="RHEA-COMP:11060"/>
        <dbReference type="Rhea" id="RHEA-COMP:11061"/>
        <dbReference type="ChEBI" id="CHEBI:15378"/>
        <dbReference type="ChEBI" id="CHEBI:30013"/>
        <dbReference type="ChEBI" id="CHEBI:57692"/>
        <dbReference type="ChEBI" id="CHEBI:74257"/>
        <dbReference type="ChEBI" id="CHEBI:456215"/>
        <dbReference type="EC" id="2.7.1.180"/>
    </reaction>
</comment>
<dbReference type="STRING" id="259536.Psyc_2080"/>
<dbReference type="KEGG" id="par:Psyc_2080"/>
<sequence length="370" mass="41489">MKTNTSNQTTPQLATIKLFAMGCHIQISLYTTRLSAQYSQMTIDQQVAFLTSDVQQRLAYWEHIFSRFDDTSELMRLNNRGDQWSEVSSELFEVLQHAIHFVLKTQGLVTPTLLQPLWAAGYKHSFETLPKISMPSLPFTGLSAPSNVQDTTSANHANQQIGRIQLRQLTDGQHQVYLPTGMALDLNGYVKGWCAMQLAEHISRVHDWHIPCLVDMGGDIAIGIPRDPIDKPVTWGVAVAKPYFANSKHVQNDEDVAILKLSSGAVATSGQDYRRWWHDGRWQHHLIHPHDSRPVTSDVLTATVLATDTMTAEVYAKYCLLLGVKVAMAWLNKYHIAALLIDTDNKVMATSAIRPHLLQPNVVKSNVMSI</sequence>